<feature type="transmembrane region" description="Helical" evidence="12">
    <location>
        <begin position="386"/>
        <end position="406"/>
    </location>
</feature>
<evidence type="ECO:0000313" key="15">
    <source>
        <dbReference type="Proteomes" id="UP000267223"/>
    </source>
</evidence>
<feature type="transmembrane region" description="Helical" evidence="12">
    <location>
        <begin position="67"/>
        <end position="87"/>
    </location>
</feature>
<dbReference type="GO" id="GO:0015385">
    <property type="term" value="F:sodium:proton antiporter activity"/>
    <property type="evidence" value="ECO:0007669"/>
    <property type="project" value="InterPro"/>
</dbReference>
<keyword evidence="5" id="KW-1003">Cell membrane</keyword>
<evidence type="ECO:0000313" key="14">
    <source>
        <dbReference type="EMBL" id="RNI39146.1"/>
    </source>
</evidence>
<keyword evidence="3" id="KW-0813">Transport</keyword>
<keyword evidence="15" id="KW-1185">Reference proteome</keyword>
<dbReference type="RefSeq" id="WP_123119711.1">
    <property type="nucleotide sequence ID" value="NZ_RJJR01000002.1"/>
</dbReference>
<evidence type="ECO:0000256" key="7">
    <source>
        <dbReference type="ARBA" id="ARBA00022989"/>
    </source>
</evidence>
<evidence type="ECO:0000256" key="8">
    <source>
        <dbReference type="ARBA" id="ARBA00023053"/>
    </source>
</evidence>
<dbReference type="GO" id="GO:0098719">
    <property type="term" value="P:sodium ion import across plasma membrane"/>
    <property type="evidence" value="ECO:0007669"/>
    <property type="project" value="TreeGrafter"/>
</dbReference>
<evidence type="ECO:0000256" key="10">
    <source>
        <dbReference type="ARBA" id="ARBA00023136"/>
    </source>
</evidence>
<feature type="domain" description="Cation/H+ exchanger transmembrane" evidence="13">
    <location>
        <begin position="13"/>
        <end position="407"/>
    </location>
</feature>
<proteinExistence type="inferred from homology"/>
<dbReference type="OrthoDB" id="9774146at2"/>
<evidence type="ECO:0000256" key="12">
    <source>
        <dbReference type="SAM" id="Phobius"/>
    </source>
</evidence>
<feature type="transmembrane region" description="Helical" evidence="12">
    <location>
        <begin position="317"/>
        <end position="340"/>
    </location>
</feature>
<dbReference type="InterPro" id="IPR006153">
    <property type="entry name" value="Cation/H_exchanger_TM"/>
</dbReference>
<evidence type="ECO:0000256" key="6">
    <source>
        <dbReference type="ARBA" id="ARBA00022692"/>
    </source>
</evidence>
<feature type="transmembrane region" description="Helical" evidence="12">
    <location>
        <begin position="99"/>
        <end position="121"/>
    </location>
</feature>
<keyword evidence="10 12" id="KW-0472">Membrane</keyword>
<dbReference type="Pfam" id="PF00999">
    <property type="entry name" value="Na_H_Exchanger"/>
    <property type="match status" value="1"/>
</dbReference>
<dbReference type="InterPro" id="IPR018422">
    <property type="entry name" value="Cation/H_exchanger_CPA1"/>
</dbReference>
<dbReference type="GO" id="GO:0005886">
    <property type="term" value="C:plasma membrane"/>
    <property type="evidence" value="ECO:0007669"/>
    <property type="project" value="UniProtKB-SubCell"/>
</dbReference>
<keyword evidence="7 12" id="KW-1133">Transmembrane helix</keyword>
<evidence type="ECO:0000256" key="2">
    <source>
        <dbReference type="ARBA" id="ARBA00007367"/>
    </source>
</evidence>
<organism evidence="14 15">
    <name type="scientific">Hanamia caeni</name>
    <dbReference type="NCBI Taxonomy" id="2294116"/>
    <lineage>
        <taxon>Bacteria</taxon>
        <taxon>Pseudomonadati</taxon>
        <taxon>Bacteroidota</taxon>
        <taxon>Chitinophagia</taxon>
        <taxon>Chitinophagales</taxon>
        <taxon>Chitinophagaceae</taxon>
        <taxon>Hanamia</taxon>
    </lineage>
</organism>
<feature type="transmembrane region" description="Helical" evidence="12">
    <location>
        <begin position="127"/>
        <end position="150"/>
    </location>
</feature>
<feature type="transmembrane region" description="Helical" evidence="12">
    <location>
        <begin position="171"/>
        <end position="188"/>
    </location>
</feature>
<feature type="transmembrane region" description="Helical" evidence="12">
    <location>
        <begin position="6"/>
        <end position="24"/>
    </location>
</feature>
<dbReference type="Proteomes" id="UP000267223">
    <property type="component" value="Unassembled WGS sequence"/>
</dbReference>
<dbReference type="EMBL" id="RJJR01000002">
    <property type="protein sequence ID" value="RNI39146.1"/>
    <property type="molecule type" value="Genomic_DNA"/>
</dbReference>
<evidence type="ECO:0000259" key="13">
    <source>
        <dbReference type="Pfam" id="PF00999"/>
    </source>
</evidence>
<keyword evidence="8" id="KW-0915">Sodium</keyword>
<keyword evidence="11" id="KW-0739">Sodium transport</keyword>
<evidence type="ECO:0000256" key="9">
    <source>
        <dbReference type="ARBA" id="ARBA00023065"/>
    </source>
</evidence>
<dbReference type="Gene3D" id="6.10.140.1330">
    <property type="match status" value="1"/>
</dbReference>
<keyword evidence="6 12" id="KW-0812">Transmembrane</keyword>
<evidence type="ECO:0000256" key="5">
    <source>
        <dbReference type="ARBA" id="ARBA00022475"/>
    </source>
</evidence>
<reference evidence="14 15" key="1">
    <citation type="submission" date="2018-11" db="EMBL/GenBank/DDBJ databases">
        <title>Draft genome sequence of Ferruginibacter sp. BO-59.</title>
        <authorList>
            <person name="Im W.T."/>
        </authorList>
    </citation>
    <scope>NUCLEOTIDE SEQUENCE [LARGE SCALE GENOMIC DNA]</scope>
    <source>
        <strain evidence="14 15">BO-59</strain>
    </source>
</reference>
<feature type="transmembrane region" description="Helical" evidence="12">
    <location>
        <begin position="232"/>
        <end position="249"/>
    </location>
</feature>
<feature type="transmembrane region" description="Helical" evidence="12">
    <location>
        <begin position="352"/>
        <end position="374"/>
    </location>
</feature>
<dbReference type="GO" id="GO:0015386">
    <property type="term" value="F:potassium:proton antiporter activity"/>
    <property type="evidence" value="ECO:0007669"/>
    <property type="project" value="TreeGrafter"/>
</dbReference>
<dbReference type="PANTHER" id="PTHR10110">
    <property type="entry name" value="SODIUM/HYDROGEN EXCHANGER"/>
    <property type="match status" value="1"/>
</dbReference>
<comment type="subcellular location">
    <subcellularLocation>
        <location evidence="1">Cell membrane</location>
        <topology evidence="1">Multi-pass membrane protein</topology>
    </subcellularLocation>
</comment>
<evidence type="ECO:0000256" key="1">
    <source>
        <dbReference type="ARBA" id="ARBA00004651"/>
    </source>
</evidence>
<sequence>MEVYNMITLIIVLAAFFAYINIRLTKLPSTIGIMLISLLASLIVIVLGIIFPAFFLQTTKAISLIDFQAVLLHIMLSFLLFAAAIHFDLKKLKSERLSIITFSTIGVIISTFVIGALLYWVAKMVGLSVDFLYCLLFGALISPTDPIAVVGILKKVNIPSSLETKISGESLFNDGVGVVLFISFYKIAQIGYENITAWDISWLFIREAGGGVLFGWLLGYVGYQALKTIDNYVVEVMITLAIVMGGYALAEIIHVSGPLAMVMAGLITGNKSLHNVSSELSSDYIGKFWEMIDEMMNAILFLLIGFEMLVIPFNATLLFLGFIAILIVLFGRLVSVWLPITLLRYKNSFAHYTIPLLTWGALRGGISVALALSVPKYMYGEMFLSITYIVVLFSIIIQGLTIGKFAKKFAENAKEPSIPSLD</sequence>
<evidence type="ECO:0000256" key="3">
    <source>
        <dbReference type="ARBA" id="ARBA00022448"/>
    </source>
</evidence>
<dbReference type="GO" id="GO:0051453">
    <property type="term" value="P:regulation of intracellular pH"/>
    <property type="evidence" value="ECO:0007669"/>
    <property type="project" value="TreeGrafter"/>
</dbReference>
<evidence type="ECO:0000256" key="4">
    <source>
        <dbReference type="ARBA" id="ARBA00022449"/>
    </source>
</evidence>
<dbReference type="AlphaFoldDB" id="A0A3M9NMZ1"/>
<comment type="caution">
    <text evidence="14">The sequence shown here is derived from an EMBL/GenBank/DDBJ whole genome shotgun (WGS) entry which is preliminary data.</text>
</comment>
<gene>
    <name evidence="14" type="ORF">EFY79_05765</name>
</gene>
<protein>
    <submittedName>
        <fullName evidence="14">Sodium:proton antiporter</fullName>
    </submittedName>
</protein>
<comment type="similarity">
    <text evidence="2">Belongs to the monovalent cation:proton antiporter 1 (CPA1) transporter (TC 2.A.36) family.</text>
</comment>
<feature type="transmembrane region" description="Helical" evidence="12">
    <location>
        <begin position="31"/>
        <end position="55"/>
    </location>
</feature>
<keyword evidence="4" id="KW-0050">Antiport</keyword>
<accession>A0A3M9NMZ1</accession>
<evidence type="ECO:0000256" key="11">
    <source>
        <dbReference type="ARBA" id="ARBA00023201"/>
    </source>
</evidence>
<dbReference type="PANTHER" id="PTHR10110:SF195">
    <property type="entry name" value="NA(+)_H(+) ANTIPORTER NHAS2"/>
    <property type="match status" value="1"/>
</dbReference>
<keyword evidence="9" id="KW-0406">Ion transport</keyword>
<name>A0A3M9NMZ1_9BACT</name>
<feature type="transmembrane region" description="Helical" evidence="12">
    <location>
        <begin position="200"/>
        <end position="220"/>
    </location>
</feature>